<dbReference type="KEGG" id="ppp:112292005"/>
<dbReference type="Gramene" id="Pp3c15_12320V3.5">
    <property type="protein sequence ID" value="Pp3c15_12320V3.5"/>
    <property type="gene ID" value="Pp3c15_12320"/>
</dbReference>
<dbReference type="OrthoDB" id="1930404at2759"/>
<feature type="compositionally biased region" description="Polar residues" evidence="1">
    <location>
        <begin position="78"/>
        <end position="95"/>
    </location>
</feature>
<dbReference type="EnsemblPlants" id="Pp3c15_12320V3.5">
    <property type="protein sequence ID" value="Pp3c15_12320V3.5"/>
    <property type="gene ID" value="Pp3c15_12320"/>
</dbReference>
<evidence type="ECO:0000313" key="4">
    <source>
        <dbReference type="EnsemblPlants" id="Pp3c15_12320V3.1"/>
    </source>
</evidence>
<dbReference type="Gramene" id="Pp3c15_12320V3.3">
    <property type="protein sequence ID" value="Pp3c15_12320V3.3"/>
    <property type="gene ID" value="Pp3c15_12320"/>
</dbReference>
<dbReference type="HOGENOM" id="CLU_1680874_0_0_1"/>
<dbReference type="EnsemblPlants" id="Pp3c15_12320V3.3">
    <property type="protein sequence ID" value="Pp3c15_12320V3.3"/>
    <property type="gene ID" value="Pp3c15_12320"/>
</dbReference>
<dbReference type="AlphaFoldDB" id="A9TLG5"/>
<feature type="signal peptide" evidence="2">
    <location>
        <begin position="1"/>
        <end position="20"/>
    </location>
</feature>
<dbReference type="EMBL" id="ABEU02000015">
    <property type="protein sequence ID" value="PNR39385.1"/>
    <property type="molecule type" value="Genomic_DNA"/>
</dbReference>
<feature type="region of interest" description="Disordered" evidence="1">
    <location>
        <begin position="78"/>
        <end position="157"/>
    </location>
</feature>
<proteinExistence type="predicted"/>
<organism evidence="3">
    <name type="scientific">Physcomitrium patens</name>
    <name type="common">Spreading-leaved earth moss</name>
    <name type="synonym">Physcomitrella patens</name>
    <dbReference type="NCBI Taxonomy" id="3218"/>
    <lineage>
        <taxon>Eukaryota</taxon>
        <taxon>Viridiplantae</taxon>
        <taxon>Streptophyta</taxon>
        <taxon>Embryophyta</taxon>
        <taxon>Bryophyta</taxon>
        <taxon>Bryophytina</taxon>
        <taxon>Bryopsida</taxon>
        <taxon>Funariidae</taxon>
        <taxon>Funariales</taxon>
        <taxon>Funariaceae</taxon>
        <taxon>Physcomitrium</taxon>
    </lineage>
</organism>
<name>A9TLG5_PHYPA</name>
<evidence type="ECO:0000256" key="2">
    <source>
        <dbReference type="SAM" id="SignalP"/>
    </source>
</evidence>
<dbReference type="RefSeq" id="XP_024395835.1">
    <property type="nucleotide sequence ID" value="XM_024540067.2"/>
</dbReference>
<reference evidence="3 5" key="1">
    <citation type="journal article" date="2008" name="Science">
        <title>The Physcomitrella genome reveals evolutionary insights into the conquest of land by plants.</title>
        <authorList>
            <person name="Rensing S."/>
            <person name="Lang D."/>
            <person name="Zimmer A."/>
            <person name="Terry A."/>
            <person name="Salamov A."/>
            <person name="Shapiro H."/>
            <person name="Nishiyama T."/>
            <person name="Perroud P.-F."/>
            <person name="Lindquist E."/>
            <person name="Kamisugi Y."/>
            <person name="Tanahashi T."/>
            <person name="Sakakibara K."/>
            <person name="Fujita T."/>
            <person name="Oishi K."/>
            <person name="Shin-I T."/>
            <person name="Kuroki Y."/>
            <person name="Toyoda A."/>
            <person name="Suzuki Y."/>
            <person name="Hashimoto A."/>
            <person name="Yamaguchi K."/>
            <person name="Sugano A."/>
            <person name="Kohara Y."/>
            <person name="Fujiyama A."/>
            <person name="Anterola A."/>
            <person name="Aoki S."/>
            <person name="Ashton N."/>
            <person name="Barbazuk W.B."/>
            <person name="Barker E."/>
            <person name="Bennetzen J."/>
            <person name="Bezanilla M."/>
            <person name="Blankenship R."/>
            <person name="Cho S.H."/>
            <person name="Dutcher S."/>
            <person name="Estelle M."/>
            <person name="Fawcett J.A."/>
            <person name="Gundlach H."/>
            <person name="Hanada K."/>
            <person name="Heyl A."/>
            <person name="Hicks K.A."/>
            <person name="Hugh J."/>
            <person name="Lohr M."/>
            <person name="Mayer K."/>
            <person name="Melkozernov A."/>
            <person name="Murata T."/>
            <person name="Nelson D."/>
            <person name="Pils B."/>
            <person name="Prigge M."/>
            <person name="Reiss B."/>
            <person name="Renner T."/>
            <person name="Rombauts S."/>
            <person name="Rushton P."/>
            <person name="Sanderfoot A."/>
            <person name="Schween G."/>
            <person name="Shiu S.-H."/>
            <person name="Stueber K."/>
            <person name="Theodoulou F.L."/>
            <person name="Tu H."/>
            <person name="Van de Peer Y."/>
            <person name="Verrier P.J."/>
            <person name="Waters E."/>
            <person name="Wood A."/>
            <person name="Yang L."/>
            <person name="Cove D."/>
            <person name="Cuming A."/>
            <person name="Hasebe M."/>
            <person name="Lucas S."/>
            <person name="Mishler D.B."/>
            <person name="Reski R."/>
            <person name="Grigoriev I."/>
            <person name="Quatrano R.S."/>
            <person name="Boore J.L."/>
        </authorList>
    </citation>
    <scope>NUCLEOTIDE SEQUENCE [LARGE SCALE GENOMIC DNA]</scope>
    <source>
        <strain evidence="4 5">cv. Gransden 2004</strain>
    </source>
</reference>
<dbReference type="Gramene" id="Pp3c15_12320V3.2">
    <property type="protein sequence ID" value="Pp3c15_12320V3.2"/>
    <property type="gene ID" value="Pp3c15_12320"/>
</dbReference>
<dbReference type="RefSeq" id="XP_024395832.1">
    <property type="nucleotide sequence ID" value="XM_024540064.2"/>
</dbReference>
<dbReference type="PANTHER" id="PTHR34564:SF3">
    <property type="entry name" value="PEPTIDYL-PROLYL CIS-TRANS ISOMERASE G"/>
    <property type="match status" value="1"/>
</dbReference>
<dbReference type="eggNOG" id="ENOG502S3XV">
    <property type="taxonomic scope" value="Eukaryota"/>
</dbReference>
<keyword evidence="2" id="KW-0732">Signal</keyword>
<reference evidence="4" key="3">
    <citation type="submission" date="2020-12" db="UniProtKB">
        <authorList>
            <consortium name="EnsemblPlants"/>
        </authorList>
    </citation>
    <scope>IDENTIFICATION</scope>
</reference>
<evidence type="ECO:0000313" key="5">
    <source>
        <dbReference type="Proteomes" id="UP000006727"/>
    </source>
</evidence>
<dbReference type="FunCoup" id="A9TLG5">
    <property type="interactions" value="965"/>
</dbReference>
<dbReference type="PANTHER" id="PTHR34564">
    <property type="entry name" value="PEPTIDYL-PROLYL CIS-TRANS ISOMERASE G"/>
    <property type="match status" value="1"/>
</dbReference>
<feature type="compositionally biased region" description="Basic and acidic residues" evidence="1">
    <location>
        <begin position="98"/>
        <end position="113"/>
    </location>
</feature>
<dbReference type="Proteomes" id="UP000006727">
    <property type="component" value="Chromosome 15"/>
</dbReference>
<reference evidence="3 5" key="2">
    <citation type="journal article" date="2018" name="Plant J.">
        <title>The Physcomitrella patens chromosome-scale assembly reveals moss genome structure and evolution.</title>
        <authorList>
            <person name="Lang D."/>
            <person name="Ullrich K.K."/>
            <person name="Murat F."/>
            <person name="Fuchs J."/>
            <person name="Jenkins J."/>
            <person name="Haas F.B."/>
            <person name="Piednoel M."/>
            <person name="Gundlach H."/>
            <person name="Van Bel M."/>
            <person name="Meyberg R."/>
            <person name="Vives C."/>
            <person name="Morata J."/>
            <person name="Symeonidi A."/>
            <person name="Hiss M."/>
            <person name="Muchero W."/>
            <person name="Kamisugi Y."/>
            <person name="Saleh O."/>
            <person name="Blanc G."/>
            <person name="Decker E.L."/>
            <person name="van Gessel N."/>
            <person name="Grimwood J."/>
            <person name="Hayes R.D."/>
            <person name="Graham S.W."/>
            <person name="Gunter L.E."/>
            <person name="McDaniel S.F."/>
            <person name="Hoernstein S.N.W."/>
            <person name="Larsson A."/>
            <person name="Li F.W."/>
            <person name="Perroud P.F."/>
            <person name="Phillips J."/>
            <person name="Ranjan P."/>
            <person name="Rokshar D.S."/>
            <person name="Rothfels C.J."/>
            <person name="Schneider L."/>
            <person name="Shu S."/>
            <person name="Stevenson D.W."/>
            <person name="Thummler F."/>
            <person name="Tillich M."/>
            <person name="Villarreal Aguilar J.C."/>
            <person name="Widiez T."/>
            <person name="Wong G.K."/>
            <person name="Wymore A."/>
            <person name="Zhang Y."/>
            <person name="Zimmer A.D."/>
            <person name="Quatrano R.S."/>
            <person name="Mayer K.F.X."/>
            <person name="Goodstein D."/>
            <person name="Casacuberta J.M."/>
            <person name="Vandepoele K."/>
            <person name="Reski R."/>
            <person name="Cuming A.C."/>
            <person name="Tuskan G.A."/>
            <person name="Maumus F."/>
            <person name="Salse J."/>
            <person name="Schmutz J."/>
            <person name="Rensing S.A."/>
        </authorList>
    </citation>
    <scope>NUCLEOTIDE SEQUENCE [LARGE SCALE GENOMIC DNA]</scope>
    <source>
        <strain evidence="4 5">cv. Gransden 2004</strain>
    </source>
</reference>
<feature type="compositionally biased region" description="Basic and acidic residues" evidence="1">
    <location>
        <begin position="126"/>
        <end position="136"/>
    </location>
</feature>
<feature type="compositionally biased region" description="Acidic residues" evidence="1">
    <location>
        <begin position="145"/>
        <end position="157"/>
    </location>
</feature>
<dbReference type="EnsemblPlants" id="Pp3c15_12320V3.4">
    <property type="protein sequence ID" value="Pp3c15_12320V3.4"/>
    <property type="gene ID" value="Pp3c15_12320"/>
</dbReference>
<dbReference type="EnsemblPlants" id="Pp3c15_12320V3.2">
    <property type="protein sequence ID" value="Pp3c15_12320V3.2"/>
    <property type="gene ID" value="Pp3c15_12320"/>
</dbReference>
<dbReference type="Gramene" id="Pp3c15_12320V3.1">
    <property type="protein sequence ID" value="Pp3c15_12320V3.1"/>
    <property type="gene ID" value="Pp3c15_12320"/>
</dbReference>
<keyword evidence="5" id="KW-1185">Reference proteome</keyword>
<dbReference type="PaxDb" id="3218-PP1S258_37V6.2"/>
<protein>
    <submittedName>
        <fullName evidence="3 4">Uncharacterized protein</fullName>
    </submittedName>
</protein>
<evidence type="ECO:0000313" key="3">
    <source>
        <dbReference type="EMBL" id="PNR39385.1"/>
    </source>
</evidence>
<feature type="chain" id="PRO_5014298032" evidence="2">
    <location>
        <begin position="21"/>
        <end position="157"/>
    </location>
</feature>
<dbReference type="RefSeq" id="XP_024395834.1">
    <property type="nucleotide sequence ID" value="XM_024540066.2"/>
</dbReference>
<dbReference type="GeneID" id="112292005"/>
<gene>
    <name evidence="4" type="primary">LOC112292005</name>
    <name evidence="3" type="ORF">PHYPA_019663</name>
</gene>
<accession>A9TLG5</accession>
<sequence length="157" mass="17763">MSRPMALGLVLLVLILTSQSDWKQDMKTESEDRTSTITKQEVALTNLEALRKEVILMQEKEIHDLKLQVQSLQEQLKNCKSGVPSNSPSRLTSLEQESDTRVTRRGELEESAPHKSTKLRGSVRTARNDKLSERPSELLAVDAFEMADDDEEKLGDR</sequence>
<dbReference type="EnsemblPlants" id="Pp3c15_12320V3.1">
    <property type="protein sequence ID" value="Pp3c15_12320V3.1"/>
    <property type="gene ID" value="Pp3c15_12320"/>
</dbReference>
<dbReference type="Gramene" id="Pp3c15_12320V3.4">
    <property type="protein sequence ID" value="Pp3c15_12320V3.4"/>
    <property type="gene ID" value="Pp3c15_12320"/>
</dbReference>
<evidence type="ECO:0000256" key="1">
    <source>
        <dbReference type="SAM" id="MobiDB-lite"/>
    </source>
</evidence>